<dbReference type="AlphaFoldDB" id="A0A660LH93"/>
<comment type="caution">
    <text evidence="1">The sequence shown here is derived from an EMBL/GenBank/DDBJ whole genome shotgun (WGS) entry which is preliminary data.</text>
</comment>
<proteinExistence type="predicted"/>
<sequence length="427" mass="46817">MPGRTVSRRLKIAVKDHRGESRFLTSALHAGSHEFTGQPPADLLLIDLDVPGYQYEPIIESFAEAGSKLILYPHGAGSAMLSYDGLFDPDPRFLANLVTGVGQAEVMRRLGDPREVHVIGWHQCEQRPFRACTDVRNVVFAPTHPNGDGSMMEHRREMNRQVFSELLKGPWNLTVRHINSLESNGLWEADGVTYVNGRGRAEFVEIDSADAIVAGDGTFPTLAIARGTPTVIYGQHELAWGLPDEEPVPPKRLALYEDYNGYPLDPKHGPLDELLHVAARSEDAIAHWKRRFVGKPYDPYAVVQLLERLVIGGPTPVRIDPTRSVATLALADELAEKPELLRAYAEKVGPDDDATLMLWAPGLPAEDLLALAQDALTASGLDDARVPDILLVPLPSSPAVDRALAERADALLSEWPSAGEIGKLPRF</sequence>
<dbReference type="EMBL" id="RBIL01000001">
    <property type="protein sequence ID" value="RKQ92344.1"/>
    <property type="molecule type" value="Genomic_DNA"/>
</dbReference>
<dbReference type="Proteomes" id="UP000278962">
    <property type="component" value="Unassembled WGS sequence"/>
</dbReference>
<protein>
    <submittedName>
        <fullName evidence="1">Uncharacterized protein</fullName>
    </submittedName>
</protein>
<organism evidence="1 2">
    <name type="scientific">Solirubrobacter pauli</name>
    <dbReference type="NCBI Taxonomy" id="166793"/>
    <lineage>
        <taxon>Bacteria</taxon>
        <taxon>Bacillati</taxon>
        <taxon>Actinomycetota</taxon>
        <taxon>Thermoleophilia</taxon>
        <taxon>Solirubrobacterales</taxon>
        <taxon>Solirubrobacteraceae</taxon>
        <taxon>Solirubrobacter</taxon>
    </lineage>
</organism>
<reference evidence="1 2" key="1">
    <citation type="submission" date="2018-10" db="EMBL/GenBank/DDBJ databases">
        <title>Genomic Encyclopedia of Archaeal and Bacterial Type Strains, Phase II (KMG-II): from individual species to whole genera.</title>
        <authorList>
            <person name="Goeker M."/>
        </authorList>
    </citation>
    <scope>NUCLEOTIDE SEQUENCE [LARGE SCALE GENOMIC DNA]</scope>
    <source>
        <strain evidence="1 2">DSM 14954</strain>
    </source>
</reference>
<keyword evidence="2" id="KW-1185">Reference proteome</keyword>
<evidence type="ECO:0000313" key="1">
    <source>
        <dbReference type="EMBL" id="RKQ92344.1"/>
    </source>
</evidence>
<evidence type="ECO:0000313" key="2">
    <source>
        <dbReference type="Proteomes" id="UP000278962"/>
    </source>
</evidence>
<gene>
    <name evidence="1" type="ORF">C8N24_2190</name>
</gene>
<accession>A0A660LH93</accession>
<name>A0A660LH93_9ACTN</name>